<sequence length="717" mass="80203">MSTYIIPRCSRGQWGGGRVVSDAEAFGPWLERQLRRRGVTQAELAASLKVTRAAVSAWSTGRAMPRMEKLRGIEKYLGLEYGSTRKVTEDTHAPTELTWYHRREHADGGREMGNAAAFAFDAELRVLAREAIQNSLDERRGDTRPVRVRFVLHEIRGERLIRFLDLIQWDKLRPHYEAAAKLDQKAGRVLQEGMRALEEERLLLLRIDDYNANGLTGGDYEEGRFTAVVRDQLNSFKSDKHRAAGSYGLGKATLWAASRLGMVLMNSTLSEPHEGRRERRMIGRLDLPWRRVNGEGYAGPAWFGAPDERRESATRSWWADEATAEALYLERDSDDPGTSFLVVGAYDSSGQLDPDDLEGMHRELLKGIARDFWAAMVASRDDHPHLTASVAAFRDGEVVVAEERVDPHLHEPARSRAMQAFLEGRTVTELTTREDVAQATVMLDLPELKRGDKNSSSEGQTDRTHEAILLLTPTDEDDPGPNHLVGMRGGRMVVMKRKLDLPVGATPFQAVLLAGYATLRDSSDCRAAERFLRAAEPPDHNDWRSTEDLTATYRRGAVKLLTDFKNAMRNQALALARGSEPGRDTEEGPAVLVPLLRLDRPQQRRRLGYPTVDSVNGEVDQEGAWRVRVRVTLPERDEPWILSPEIFFSTQSGAKFPVDWAELVPERGCESAGDKLLRFQPGTRAVFTGVSDVSSHPVAAHLARVEVDVHRAKGAMA</sequence>
<dbReference type="PROSITE" id="PS50943">
    <property type="entry name" value="HTH_CROC1"/>
    <property type="match status" value="1"/>
</dbReference>
<evidence type="ECO:0000313" key="3">
    <source>
        <dbReference type="Proteomes" id="UP000011205"/>
    </source>
</evidence>
<dbReference type="EMBL" id="AMLP01000164">
    <property type="protein sequence ID" value="ELS53572.1"/>
    <property type="molecule type" value="Genomic_DNA"/>
</dbReference>
<accession>L8PE00</accession>
<reference evidence="2 3" key="1">
    <citation type="journal article" date="2013" name="Genome Announc.">
        <title>Draft Genome Sequence of Streptomyces viridochromogenes Strain Tu57, Producer of Avilamycin.</title>
        <authorList>
            <person name="Gruning B.A."/>
            <person name="Erxleben A."/>
            <person name="Hahnlein A."/>
            <person name="Gunther S."/>
        </authorList>
    </citation>
    <scope>NUCLEOTIDE SEQUENCE [LARGE SCALE GENOMIC DNA]</scope>
    <source>
        <strain evidence="2 3">Tue57</strain>
    </source>
</reference>
<dbReference type="PATRIC" id="fig|1160705.3.peg.5430"/>
<dbReference type="Gene3D" id="1.10.260.40">
    <property type="entry name" value="lambda repressor-like DNA-binding domains"/>
    <property type="match status" value="1"/>
</dbReference>
<evidence type="ECO:0000313" key="2">
    <source>
        <dbReference type="EMBL" id="ELS53572.1"/>
    </source>
</evidence>
<dbReference type="InterPro" id="IPR010982">
    <property type="entry name" value="Lambda_DNA-bd_dom_sf"/>
</dbReference>
<dbReference type="SUPFAM" id="SSF47413">
    <property type="entry name" value="lambda repressor-like DNA-binding domains"/>
    <property type="match status" value="1"/>
</dbReference>
<dbReference type="SMART" id="SM00530">
    <property type="entry name" value="HTH_XRE"/>
    <property type="match status" value="1"/>
</dbReference>
<comment type="caution">
    <text evidence="2">The sequence shown here is derived from an EMBL/GenBank/DDBJ whole genome shotgun (WGS) entry which is preliminary data.</text>
</comment>
<dbReference type="AlphaFoldDB" id="L8PE00"/>
<organism evidence="2 3">
    <name type="scientific">Streptomyces viridochromogenes Tue57</name>
    <dbReference type="NCBI Taxonomy" id="1160705"/>
    <lineage>
        <taxon>Bacteria</taxon>
        <taxon>Bacillati</taxon>
        <taxon>Actinomycetota</taxon>
        <taxon>Actinomycetes</taxon>
        <taxon>Kitasatosporales</taxon>
        <taxon>Streptomycetaceae</taxon>
        <taxon>Streptomyces</taxon>
    </lineage>
</organism>
<dbReference type="GO" id="GO:0003677">
    <property type="term" value="F:DNA binding"/>
    <property type="evidence" value="ECO:0007669"/>
    <property type="project" value="InterPro"/>
</dbReference>
<dbReference type="CDD" id="cd00093">
    <property type="entry name" value="HTH_XRE"/>
    <property type="match status" value="1"/>
</dbReference>
<dbReference type="Pfam" id="PF01381">
    <property type="entry name" value="HTH_3"/>
    <property type="match status" value="1"/>
</dbReference>
<name>L8PE00_STRVR</name>
<dbReference type="Proteomes" id="UP000011205">
    <property type="component" value="Unassembled WGS sequence"/>
</dbReference>
<proteinExistence type="predicted"/>
<dbReference type="InterPro" id="IPR001387">
    <property type="entry name" value="Cro/C1-type_HTH"/>
</dbReference>
<feature type="domain" description="HTH cro/C1-type" evidence="1">
    <location>
        <begin position="30"/>
        <end position="84"/>
    </location>
</feature>
<gene>
    <name evidence="2" type="ORF">STVIR_5492</name>
</gene>
<evidence type="ECO:0000259" key="1">
    <source>
        <dbReference type="PROSITE" id="PS50943"/>
    </source>
</evidence>
<protein>
    <recommendedName>
        <fullName evidence="1">HTH cro/C1-type domain-containing protein</fullName>
    </recommendedName>
</protein>